<organism evidence="1 2">
    <name type="scientific">Brenneria izadpanahii</name>
    <dbReference type="NCBI Taxonomy" id="2722756"/>
    <lineage>
        <taxon>Bacteria</taxon>
        <taxon>Pseudomonadati</taxon>
        <taxon>Pseudomonadota</taxon>
        <taxon>Gammaproteobacteria</taxon>
        <taxon>Enterobacterales</taxon>
        <taxon>Pectobacteriaceae</taxon>
        <taxon>Brenneria</taxon>
    </lineage>
</organism>
<keyword evidence="2" id="KW-1185">Reference proteome</keyword>
<dbReference type="CDD" id="cd17468">
    <property type="entry name" value="T3SS_HrpP_C"/>
    <property type="match status" value="1"/>
</dbReference>
<evidence type="ECO:0000313" key="1">
    <source>
        <dbReference type="EMBL" id="QTF08176.1"/>
    </source>
</evidence>
<sequence>MSNATIPFPKPADAAAAFPAKSAARGEKEQYHFWQAFTFSDGFEQAVYQAGNPDVPATAAPVCFDSPPPAGYDASMDKVTSSQWLVLQCELVDAVDNVGNPPFSFSLQLPQLGDIDVTLATLAPQGWDIALRFSRDSYQLLKHRREACRRSLSDALGCPVRLSFASREDERW</sequence>
<accession>A0ABX7UTE8</accession>
<reference evidence="1 2" key="1">
    <citation type="submission" date="2020-03" db="EMBL/GenBank/DDBJ databases">
        <authorList>
            <person name="Bakhshi Ganjeh M."/>
        </authorList>
    </citation>
    <scope>NUCLEOTIDE SEQUENCE [LARGE SCALE GENOMIC DNA]</scope>
    <source>
        <strain evidence="2">Iran 50</strain>
    </source>
</reference>
<name>A0ABX7UTE8_9GAMM</name>
<dbReference type="InterPro" id="IPR049757">
    <property type="entry name" value="T3SS_HrpP-like_C"/>
</dbReference>
<evidence type="ECO:0000313" key="2">
    <source>
        <dbReference type="Proteomes" id="UP000671960"/>
    </source>
</evidence>
<dbReference type="EMBL" id="CP050854">
    <property type="protein sequence ID" value="QTF08176.1"/>
    <property type="molecule type" value="Genomic_DNA"/>
</dbReference>
<gene>
    <name evidence="1" type="ORF">HC231_09830</name>
</gene>
<dbReference type="RefSeq" id="WP_208230805.1">
    <property type="nucleotide sequence ID" value="NZ_CP050854.1"/>
</dbReference>
<protein>
    <submittedName>
        <fullName evidence="1">Type III secretion protein</fullName>
    </submittedName>
</protein>
<dbReference type="Proteomes" id="UP000671960">
    <property type="component" value="Chromosome"/>
</dbReference>
<proteinExistence type="predicted"/>